<dbReference type="RefSeq" id="WP_036137010.1">
    <property type="nucleotide sequence ID" value="NZ_AUHT01000004.1"/>
</dbReference>
<feature type="domain" description="Oxidoreductase-like" evidence="2">
    <location>
        <begin position="17"/>
        <end position="56"/>
    </location>
</feature>
<dbReference type="AlphaFoldDB" id="A0A0A0M9D4"/>
<dbReference type="STRING" id="1385515.GCA_000423325_00148"/>
<keyword evidence="4" id="KW-1185">Reference proteome</keyword>
<dbReference type="Proteomes" id="UP000030003">
    <property type="component" value="Unassembled WGS sequence"/>
</dbReference>
<comment type="caution">
    <text evidence="3">The sequence shown here is derived from an EMBL/GenBank/DDBJ whole genome shotgun (WGS) entry which is preliminary data.</text>
</comment>
<dbReference type="Pfam" id="PF09791">
    <property type="entry name" value="Oxidored-like"/>
    <property type="match status" value="1"/>
</dbReference>
<dbReference type="EMBL" id="AVBH01000065">
    <property type="protein sequence ID" value="KGO98587.1"/>
    <property type="molecule type" value="Genomic_DNA"/>
</dbReference>
<reference evidence="3 4" key="1">
    <citation type="submission" date="2013-08" db="EMBL/GenBank/DDBJ databases">
        <title>Genomic analysis of Lysobacter defluvii.</title>
        <authorList>
            <person name="Wang Q."/>
            <person name="Wang G."/>
        </authorList>
    </citation>
    <scope>NUCLEOTIDE SEQUENCE [LARGE SCALE GENOMIC DNA]</scope>
    <source>
        <strain evidence="3 4">IMMIB APB-9</strain>
    </source>
</reference>
<evidence type="ECO:0000256" key="1">
    <source>
        <dbReference type="SAM" id="MobiDB-lite"/>
    </source>
</evidence>
<gene>
    <name evidence="3" type="ORF">N791_12420</name>
</gene>
<feature type="region of interest" description="Disordered" evidence="1">
    <location>
        <begin position="1"/>
        <end position="27"/>
    </location>
</feature>
<dbReference type="PANTHER" id="PTHR21193:SF3">
    <property type="entry name" value="OXIDOREDUCTASE-LIKE DOMAIN-CONTAINING PROTEIN 1"/>
    <property type="match status" value="1"/>
</dbReference>
<accession>A0A0A0M9D4</accession>
<proteinExistence type="predicted"/>
<dbReference type="InterPro" id="IPR039251">
    <property type="entry name" value="OXLD1"/>
</dbReference>
<dbReference type="PANTHER" id="PTHR21193">
    <property type="entry name" value="OXIDOREDUCTASE-LIKE DOMAIN-CONTAINING PROTEIN 1"/>
    <property type="match status" value="1"/>
</dbReference>
<dbReference type="OrthoDB" id="5797329at2"/>
<name>A0A0A0M9D4_9GAMM</name>
<evidence type="ECO:0000313" key="3">
    <source>
        <dbReference type="EMBL" id="KGO98587.1"/>
    </source>
</evidence>
<dbReference type="InterPro" id="IPR019180">
    <property type="entry name" value="Oxidoreductase-like_N"/>
</dbReference>
<organism evidence="3 4">
    <name type="scientific">Lysobacter defluvii IMMIB APB-9 = DSM 18482</name>
    <dbReference type="NCBI Taxonomy" id="1385515"/>
    <lineage>
        <taxon>Bacteria</taxon>
        <taxon>Pseudomonadati</taxon>
        <taxon>Pseudomonadota</taxon>
        <taxon>Gammaproteobacteria</taxon>
        <taxon>Lysobacterales</taxon>
        <taxon>Lysobacteraceae</taxon>
        <taxon>Novilysobacter</taxon>
    </lineage>
</organism>
<sequence length="71" mass="8092">MQDDRIQPPPVVEDPPPRKPEAPLPSECCESGCDPCVYDTYAEELDWYRKALQAWRERNPGRGETETGVES</sequence>
<evidence type="ECO:0000313" key="4">
    <source>
        <dbReference type="Proteomes" id="UP000030003"/>
    </source>
</evidence>
<evidence type="ECO:0000259" key="2">
    <source>
        <dbReference type="Pfam" id="PF09791"/>
    </source>
</evidence>
<protein>
    <submittedName>
        <fullName evidence="3">Hyp domain-containing protein 2</fullName>
    </submittedName>
</protein>